<keyword evidence="2" id="KW-1185">Reference proteome</keyword>
<accession>A0A6B0RCB0</accession>
<evidence type="ECO:0000313" key="2">
    <source>
        <dbReference type="Proteomes" id="UP000322234"/>
    </source>
</evidence>
<evidence type="ECO:0000313" key="1">
    <source>
        <dbReference type="EMBL" id="MXQ86942.1"/>
    </source>
</evidence>
<dbReference type="AlphaFoldDB" id="A0A6B0RCB0"/>
<organism evidence="1 2">
    <name type="scientific">Bos mutus</name>
    <name type="common">wild yak</name>
    <dbReference type="NCBI Taxonomy" id="72004"/>
    <lineage>
        <taxon>Eukaryota</taxon>
        <taxon>Metazoa</taxon>
        <taxon>Chordata</taxon>
        <taxon>Craniata</taxon>
        <taxon>Vertebrata</taxon>
        <taxon>Euteleostomi</taxon>
        <taxon>Mammalia</taxon>
        <taxon>Eutheria</taxon>
        <taxon>Laurasiatheria</taxon>
        <taxon>Artiodactyla</taxon>
        <taxon>Ruminantia</taxon>
        <taxon>Pecora</taxon>
        <taxon>Bovidae</taxon>
        <taxon>Bovinae</taxon>
        <taxon>Bos</taxon>
    </lineage>
</organism>
<gene>
    <name evidence="1" type="ORF">E5288_WYG019369</name>
</gene>
<proteinExistence type="predicted"/>
<dbReference type="Proteomes" id="UP000322234">
    <property type="component" value="Unassembled WGS sequence"/>
</dbReference>
<comment type="caution">
    <text evidence="1">The sequence shown here is derived from an EMBL/GenBank/DDBJ whole genome shotgun (WGS) entry which is preliminary data.</text>
</comment>
<dbReference type="EMBL" id="VBQZ03000035">
    <property type="protein sequence ID" value="MXQ86942.1"/>
    <property type="molecule type" value="Genomic_DNA"/>
</dbReference>
<sequence>MAGNDCGSLLDEELSSFFLNYLADTQGDQNQHLTPGLMSIAQLLIPLGLASTLEEKSRERIQREELRQAVRTDEGFLPGSPSSRVSVLRHPRCKVNFHLDLRFNARLLRELQRVEGLLVTKHGFGGEEKVF</sequence>
<protein>
    <submittedName>
        <fullName evidence="1">Uncharacterized protein</fullName>
    </submittedName>
</protein>
<reference evidence="1" key="1">
    <citation type="submission" date="2019-10" db="EMBL/GenBank/DDBJ databases">
        <title>The sequence and de novo assembly of the wild yak genome.</title>
        <authorList>
            <person name="Liu Y."/>
        </authorList>
    </citation>
    <scope>NUCLEOTIDE SEQUENCE [LARGE SCALE GENOMIC DNA]</scope>
    <source>
        <strain evidence="1">WY2019</strain>
    </source>
</reference>
<name>A0A6B0RCB0_9CETA</name>